<dbReference type="PROSITE" id="PS00626">
    <property type="entry name" value="RCC1_2"/>
    <property type="match status" value="1"/>
</dbReference>
<feature type="repeat" description="RCC1" evidence="2">
    <location>
        <begin position="779"/>
        <end position="832"/>
    </location>
</feature>
<dbReference type="Proteomes" id="UP000078597">
    <property type="component" value="Unassembled WGS sequence"/>
</dbReference>
<evidence type="ECO:0000256" key="2">
    <source>
        <dbReference type="PROSITE-ProRule" id="PRU00235"/>
    </source>
</evidence>
<feature type="compositionally biased region" description="Basic and acidic residues" evidence="3">
    <location>
        <begin position="2078"/>
        <end position="2089"/>
    </location>
</feature>
<evidence type="ECO:0000313" key="5">
    <source>
        <dbReference type="EMBL" id="SBS86466.1"/>
    </source>
</evidence>
<evidence type="ECO:0000313" key="6">
    <source>
        <dbReference type="Proteomes" id="UP000078597"/>
    </source>
</evidence>
<feature type="repeat" description="RCC1" evidence="2">
    <location>
        <begin position="342"/>
        <end position="427"/>
    </location>
</feature>
<evidence type="ECO:0000256" key="4">
    <source>
        <dbReference type="SAM" id="Phobius"/>
    </source>
</evidence>
<dbReference type="InterPro" id="IPR000408">
    <property type="entry name" value="Reg_chr_condens"/>
</dbReference>
<keyword evidence="4" id="KW-1133">Transmembrane helix</keyword>
<feature type="transmembrane region" description="Helical" evidence="4">
    <location>
        <begin position="568"/>
        <end position="589"/>
    </location>
</feature>
<protein>
    <submittedName>
        <fullName evidence="5">Guanidine nucleotide exchange factor, putative</fullName>
    </submittedName>
</protein>
<dbReference type="SUPFAM" id="SSF50985">
    <property type="entry name" value="RCC1/BLIP-II"/>
    <property type="match status" value="4"/>
</dbReference>
<dbReference type="VEuPathDB" id="PlasmoDB:PmUG01_06016400"/>
<sequence length="2500" mass="289107">MNKENNDTNEVHKYIFSFCPKVSSGLDHYACVGNFKNKPAAYCWGGNTSNQLGIGIHTRYCNKPTVVKFFENFIVSSICCTNYTTFVLVKNNISDNGCSIYSFGKGNNGLLGYKKKKSLLKSTNIAIEEEKENKKKKKLNKINNKVNKALLSAFGVNTKRETSSSSKSSLDSLLDFDMDRISSIAGENTGWDNSWGESREKKIGGRGSDCSTNALMHRGKFAHEEKEEEQNEINKNSNVKYEDGSIDVSMQIIEGNEAQAGKGKIIEKDEKCKSERSVNFQKTNKHYEDKKGKLYERKNLIETEEKEDWFTPFPIKIKLPEYTKIKYISCGDMHTLAISTEGFLYGWGFNNFGCVGNGTNENVYEPTRIYLEQHKEEKNKSNINCESWYSTKYKFYGNNRENGNIYYNTAVIHCSAGSKHSLACSLSGDMYSWGYGGNGRLGIGNINSYNKPQLINIFKNRKRIVYVCSGKSHSGCIDTEYNVYTWGNGKFYKLGHANNDDDILLPKKLEFFNHKKKIFMLSFGCFNSFALNIHGDVFIWGTFNISNSHTSYYTCKIPKQINTNFKCVYLHASTYIAFGVTIVGDLIIFGGMQENANSRVLEKELNSDSDEDLMHYLVNEDCQGEFGANVASGMDLGIASARGNCGIGVSGSGKNTGWGKGARKGVKTLSLLAKEERFPIMYVKELRGKVHIRDILNDFYKLDRLTYYQNRVINALYGGDTAATATIGASANFYSYGGEYWPDKCNNQVLFEKNELVIRSRVKIIDGSDYFSVFLIESGKVYVSGVNKDGELGNGEYNLKKKFSVPVHVEICVNKIIKIACGNNYALALNDIGHVYGWGKNDKSQLGIGVIKDCYEPIHIKSLNNVINIYAGYDHSACIVNNSFIRNNGTELQHGELYVWGNAESGKTGLGLDYTEGSILLPRKINLMHKVYKCSLGTSHSLFLTDNNELYVCGSASNGKLGLSEKIHYMLSYPKKISLNEYIYIKDILAGGTFSMLLSMDGFIYIWGELLKNIIYYDAPTLYNQINNVKMIVGKYQHVFFLTYDNKLFGLGNNNYFQILYDSKKESYIDKPKLIPYFLKENIDNIFSVKNATYTQLSNNDIYAWGYAQNCHLGIGYTQLVYIKDPKKIIKSWLTYEEQEMQGNNMYNDDIDNNDEKENSERHLYRNYNEYANEINLLKKRIERKEKFFSDNILYTPYYEQEIEKMIYEIQQMSNMINWERIQILLKKEEYCSNSINYIKSYEKDLTDLYSKHIEFLLKLNSYEKLYNDLYLNYQNYVLSNIANMNEPLPTIIHTQNTHIFDHNRVKLQEFIYIIQQQPMYMILLCLIHNHKNIKNVKKLSYEKQKMEAAHYLFGYSNKSIIANKVNDPNGESNETNIGINYGANNETNIDINYGANNETNIGINYGANNETSIGINHGANNETSIDVNYGTNNETSIGVKYGTYNETYNGVNNGVITSRTKGEDTMMNYLSRKSSLMNHSYDYDIHDERKKCYIQQLKEKYSFYQNSTFIICSFIFDLYADLKCQRIRNIFTIFLIKLGIEEIKNCLHIDSLYKVETSIFFLLIKMLFMKNDFLLNFSQCIANMNNTNSFVRLLNEMSRKEKTSSQFAGNTDVPTVTPPTEVPGARTSQPPIIVRESSSAGHKSEANCNGKDYIAADYSNADFNSAHYNTAVKDERTNVATSRSANEEDKGERKIVSFIDESNDVKAKEFSTFIKGKSHEDKTFVFNNFTPISYPYNSNITGLENYGNIHPDGHNPLDDMSEKRVLHGNKNDGKKDILVEIDFVHAFKELCKIFRNIKFPDMFRIIMKNLFKYFAMYEKNISKDNNTQNKIYFFNDEDYIYLPFFNLLLMAVVNPILKNVNKLVEKFFFPPLPSHVTSICNKICDILEVLYLNKYQSLTSYNLKENFLSVKFIFENTFNSFVYVINDLCNTNEDIYVNMYINLFHYHLNRKSYYVQLKIFQLCHIFNLFFRYQNYLLLSFNDPAIEIVNYFYTYKCEESRVKEVDHVEEAGRADRGHVNPRHEMVIKGGVNKERAQSEWNKSEGKISNEKKNFLSKIVRNGIKKLVNAGKSNQGQKFDGEGTPREGGRDGGAQGDNNKKRGLGNGKKLIFNEEEINFFIKCKLVYNIMVDIRFLLREKNMNVCEFTKIPMPQYISYRKKTCITNNEYLFSIIHRYNYKKDNIYLISECLKNCPLIEQCTDTNNLILKLKSLRMYYMSLQDQKEINLVHLINRVVDIFLSNEMIYVDFCEHFPPNLYINKFNDCNFRRSTYKDEYFNMMQNTYDKSSFFQVKWRNVATQICINILMKKKHMVYLKKLYEEQANIEQLILDYQFQMKKNIQILKRAIIFASKLLIEKPILLYASHFEKTIYFITLKKIKYFRRMNKLPYDLSTIHTFRVSTLIKNSVLTNINEMLYPVMDYLTVDLFFDLNNFIKLSLVLTKDRSRNVINEHILTSSDIYRMCISSPFILYSFFRYNKNYLCTVNGFKFVHLLQGLAADLY</sequence>
<dbReference type="InterPro" id="IPR051210">
    <property type="entry name" value="Ub_ligase/GEF_domain"/>
</dbReference>
<feature type="repeat" description="RCC1" evidence="2">
    <location>
        <begin position="428"/>
        <end position="480"/>
    </location>
</feature>
<keyword evidence="1" id="KW-0677">Repeat</keyword>
<evidence type="ECO:0000256" key="3">
    <source>
        <dbReference type="SAM" id="MobiDB-lite"/>
    </source>
</evidence>
<dbReference type="PANTHER" id="PTHR22870:SF408">
    <property type="entry name" value="OS09G0560450 PROTEIN"/>
    <property type="match status" value="1"/>
</dbReference>
<evidence type="ECO:0000256" key="1">
    <source>
        <dbReference type="ARBA" id="ARBA00022737"/>
    </source>
</evidence>
<feature type="region of interest" description="Disordered" evidence="3">
    <location>
        <begin position="2072"/>
        <end position="2100"/>
    </location>
</feature>
<proteinExistence type="predicted"/>
<feature type="region of interest" description="Disordered" evidence="3">
    <location>
        <begin position="192"/>
        <end position="213"/>
    </location>
</feature>
<feature type="repeat" description="RCC1" evidence="2">
    <location>
        <begin position="39"/>
        <end position="91"/>
    </location>
</feature>
<dbReference type="Pfam" id="PF00415">
    <property type="entry name" value="RCC1"/>
    <property type="match status" value="6"/>
</dbReference>
<accession>A0A1A8W3B1</accession>
<organism evidence="5 6">
    <name type="scientific">Plasmodium malariae</name>
    <dbReference type="NCBI Taxonomy" id="5858"/>
    <lineage>
        <taxon>Eukaryota</taxon>
        <taxon>Sar</taxon>
        <taxon>Alveolata</taxon>
        <taxon>Apicomplexa</taxon>
        <taxon>Aconoidasida</taxon>
        <taxon>Haemosporida</taxon>
        <taxon>Plasmodiidae</taxon>
        <taxon>Plasmodium</taxon>
        <taxon>Plasmodium (Plasmodium)</taxon>
    </lineage>
</organism>
<feature type="repeat" description="RCC1" evidence="2">
    <location>
        <begin position="481"/>
        <end position="534"/>
    </location>
</feature>
<dbReference type="InterPro" id="IPR009091">
    <property type="entry name" value="RCC1/BLIP-II"/>
</dbReference>
<dbReference type="Gene3D" id="2.130.10.30">
    <property type="entry name" value="Regulator of chromosome condensation 1/beta-lactamase-inhibitor protein II"/>
    <property type="match status" value="5"/>
</dbReference>
<gene>
    <name evidence="5" type="ORF">PMALA_016170</name>
</gene>
<dbReference type="PRINTS" id="PR00633">
    <property type="entry name" value="RCCNDNSATION"/>
</dbReference>
<name>A0A1A8W3B1_PLAMA</name>
<feature type="region of interest" description="Disordered" evidence="3">
    <location>
        <begin position="1605"/>
        <end position="1629"/>
    </location>
</feature>
<dbReference type="EMBL" id="FLQW01000870">
    <property type="protein sequence ID" value="SBS86466.1"/>
    <property type="molecule type" value="Genomic_DNA"/>
</dbReference>
<reference evidence="6" key="1">
    <citation type="submission" date="2016-05" db="EMBL/GenBank/DDBJ databases">
        <authorList>
            <person name="Naeem Raeece"/>
        </authorList>
    </citation>
    <scope>NUCLEOTIDE SEQUENCE [LARGE SCALE GENOMIC DNA]</scope>
</reference>
<dbReference type="PANTHER" id="PTHR22870">
    <property type="entry name" value="REGULATOR OF CHROMOSOME CONDENSATION"/>
    <property type="match status" value="1"/>
</dbReference>
<feature type="repeat" description="RCC1" evidence="2">
    <location>
        <begin position="833"/>
        <end position="882"/>
    </location>
</feature>
<keyword evidence="4" id="KW-0472">Membrane</keyword>
<dbReference type="PROSITE" id="PS50012">
    <property type="entry name" value="RCC1_3"/>
    <property type="match status" value="8"/>
</dbReference>
<feature type="repeat" description="RCC1" evidence="2">
    <location>
        <begin position="895"/>
        <end position="947"/>
    </location>
</feature>
<keyword evidence="4" id="KW-0812">Transmembrane</keyword>
<feature type="repeat" description="RCC1" evidence="2">
    <location>
        <begin position="948"/>
        <end position="1001"/>
    </location>
</feature>